<dbReference type="GO" id="GO:0031991">
    <property type="term" value="P:regulation of actomyosin contractile ring contraction"/>
    <property type="evidence" value="ECO:0007669"/>
    <property type="project" value="TreeGrafter"/>
</dbReference>
<feature type="compositionally biased region" description="Polar residues" evidence="7">
    <location>
        <begin position="913"/>
        <end position="929"/>
    </location>
</feature>
<keyword evidence="5" id="KW-0965">Cell junction</keyword>
<feature type="compositionally biased region" description="Polar residues" evidence="7">
    <location>
        <begin position="472"/>
        <end position="482"/>
    </location>
</feature>
<dbReference type="RefSeq" id="XP_020121813.1">
    <property type="nucleotide sequence ID" value="XM_020264435.1"/>
</dbReference>
<feature type="domain" description="DH" evidence="8">
    <location>
        <begin position="1213"/>
        <end position="1436"/>
    </location>
</feature>
<organism evidence="10 11">
    <name type="scientific">Talaromyces atroroseus</name>
    <dbReference type="NCBI Taxonomy" id="1441469"/>
    <lineage>
        <taxon>Eukaryota</taxon>
        <taxon>Fungi</taxon>
        <taxon>Dikarya</taxon>
        <taxon>Ascomycota</taxon>
        <taxon>Pezizomycotina</taxon>
        <taxon>Eurotiomycetes</taxon>
        <taxon>Eurotiomycetidae</taxon>
        <taxon>Eurotiales</taxon>
        <taxon>Trichocomaceae</taxon>
        <taxon>Talaromyces</taxon>
        <taxon>Talaromyces sect. Trachyspermi</taxon>
    </lineage>
</organism>
<gene>
    <name evidence="10" type="ORF">UA08_02398</name>
</gene>
<dbReference type="GO" id="GO:0005085">
    <property type="term" value="F:guanyl-nucleotide exchange factor activity"/>
    <property type="evidence" value="ECO:0007669"/>
    <property type="project" value="UniProtKB-KW"/>
</dbReference>
<feature type="compositionally biased region" description="Polar residues" evidence="7">
    <location>
        <begin position="1123"/>
        <end position="1138"/>
    </location>
</feature>
<feature type="compositionally biased region" description="Low complexity" evidence="7">
    <location>
        <begin position="528"/>
        <end position="540"/>
    </location>
</feature>
<dbReference type="SUPFAM" id="SSF103657">
    <property type="entry name" value="BAR/IMD domain-like"/>
    <property type="match status" value="1"/>
</dbReference>
<name>A0A225AJL3_TALAT</name>
<feature type="compositionally biased region" description="Low complexity" evidence="7">
    <location>
        <begin position="1139"/>
        <end position="1152"/>
    </location>
</feature>
<sequence>MPDGDDDHDPSSVQQHPHSPRWPEQPSSHQSHRPSLDFLPLNRLSTLTVSSHDGPFLPGASYHPEALESHGTCTSGSQADKVHAEQTPSPDPNDVYRPYAIDDAQKSPALGSLLPPADVGLGMTAITSAPRSPDFPKHFDSSSYSHNRSTPRPYQLRSPSQDSNLSSGDIALRPQPLSFVGARNRQASFKDLVERFNKNVDEIPPIPSALSSRATSPSPALNSRSRSGTETIEGQLRHADKSPPISFPPVPKYDKHDQPQSSLYPNPHFSPSQKHSGEGITRRPLFGDLLTIDTAVNNQLGHGTLPSHIRRRGSESSIPSPHPFFIENSGPGGLGPVISPTSPTAWYLGYTQSLESVNKSLPDTGSRKSRRTRSDASWTTMRPVVGSPLEAQMAGTSLQEPVSATTPDNSHTTKSRIPVANRRASDCSSPSSPSTRTNSALGYHLNNNTNFTSNQVPLAPKGSSRLPKPLNLMTTSGVTSPERNIPVTPTIKSPNRRNVMHTHGSPRQAQDKGSLKVYVSAPPPKTSPPLRSSRPRQPVSAASTAASRAKVVDRVSRFQTSQSSDDRTRNSRTRTRKPPELGNVDFAARRQRIQQAFNKSVQETVKKEEEAAERRRLARYKRDEQVRSMLIREGELRKMASMESTTTPVQLHANEIPESAQPKEVEESNVASLPFVTPENQNFTHSLSIDTSNLYTQQSEVVLPEAHVSGADSPTLGISTAPTIRPSSTFVNASLDDIPPLSAVTAATNDSGSTNFDPEPQVGLDHQESHRNLLSRIMQLRESSSSDECDEDEEDDDDDDEDDEDDDNVLCDEENEKESIRIMLDPARSTFFLDGIDTGDNKHLPVSQNIEKDTTSHDDPNRWSMASWTSSTGEQQSSSDSQCDADDEPSLSIERDNQSLYHLKPAAADSPRRQSTYDYLHANLTTSPGTHRRQHSHPDSLIRQGGWDSKRVTQLYLQELARGGFRQSFDRPWEIVQRGEASENLSKPDSLKDEPVMVPRVRDLSSKDSLSHRASLSLRDDWENASPSIADWMQVAAEDEPSAITPQNEVVIHDSSSDNKPQNSTMEASAPAPQQAHSSWDGLGLAIHVQSPVDETRMSPLPPMPTYSPPPAPKATEGLEAPLSQTPAPQSVSPSIYTSQPPSSNISSSPFPAFEEQQTLRHSEDSYLTQTGFTHSPATVASSATSQNHIPAPDPAGEAPSGSPTPEQKKLKQRRNVIKELVDTEYTYGRDMKVVDDIYKGTSSSCLDLSADDVKVLFANSDQIVQFSMNFQDALKHAAKSVYVMPKSQRWGSKQGNQSGRNISPAETQNSTADLSSVEQDQLTFVGHVFMENIGHMEKVYTEYLKNHEAANKKLQVLQQNPKVEIWLKECRDWAADLTDAWNLDALLVKPVQRLVKYPLLLTQLINATPESHPDHTALVQALEGVTKISVRINDLKKRADVVGQVVSSRKRKDSDVRLGFSKAFGRRTEKLRQQVGLSEMFEDTDYNALANRFNEHFFQLQVVMRDVEMYTREIKSGMDMFNNYVAAVHGCVDAAQSNYAEIESKWHRLRVYVREVMSVVLPEHIAAVRKGVIDPMLTLLKLYEGPQKVMTKRNKRLLDYARYKSVKDRGDKPDKRTTEQGEQFSVLNDALKDELPRLFNLTAKLMEACLKKFISIQQQWYQILQQKLGPILDRYPGDLPSIVDDWTADFSFADAQIMSLALCNGALLSEAGNLVNFNAPAADGTTSPRRPSTVTNSSARTTSGTFESSPKVSYDLGTNGTSIHSYGMDGQSDYHSIGSQSYVTGASHARASSSFSGAARTVASAGVSTRASAEAVNGQIGNGVVASALSPARPSTGSTGRQTDSSHTAPRLSLDMPFMRDPLLHDTHDLNNRTIESTASPARFSGFFSSAMPMADSPMQEAPIPPAPAPAPTSNSDPKVLFLAASLYEFNIDKSRREAGYPYLTYTEGEVFDVIGEKGELWLAKNQDDPSGQVGWIWTQHFAKLPG</sequence>
<dbReference type="Gene3D" id="1.20.1270.60">
    <property type="entry name" value="Arfaptin homology (AH) domain/BAR domain"/>
    <property type="match status" value="1"/>
</dbReference>
<dbReference type="PROSITE" id="PS00741">
    <property type="entry name" value="DH_1"/>
    <property type="match status" value="1"/>
</dbReference>
<feature type="region of interest" description="Disordered" evidence="7">
    <location>
        <begin position="1095"/>
        <end position="1161"/>
    </location>
</feature>
<feature type="region of interest" description="Disordered" evidence="7">
    <location>
        <begin position="357"/>
        <end position="581"/>
    </location>
</feature>
<evidence type="ECO:0000256" key="7">
    <source>
        <dbReference type="SAM" id="MobiDB-lite"/>
    </source>
</evidence>
<feature type="region of interest" description="Disordered" evidence="7">
    <location>
        <begin position="1722"/>
        <end position="1754"/>
    </location>
</feature>
<dbReference type="CDD" id="cd00160">
    <property type="entry name" value="RhoGEF"/>
    <property type="match status" value="1"/>
</dbReference>
<evidence type="ECO:0000313" key="11">
    <source>
        <dbReference type="Proteomes" id="UP000214365"/>
    </source>
</evidence>
<dbReference type="EMBL" id="LFMY01000003">
    <property type="protein sequence ID" value="OKL61692.1"/>
    <property type="molecule type" value="Genomic_DNA"/>
</dbReference>
<dbReference type="PANTHER" id="PTHR22834:SF20">
    <property type="entry name" value="SH3 DOMAIN-CONTAINING PROTEIN"/>
    <property type="match status" value="1"/>
</dbReference>
<dbReference type="InterPro" id="IPR035899">
    <property type="entry name" value="DBL_dom_sf"/>
</dbReference>
<feature type="compositionally biased region" description="Basic and acidic residues" evidence="7">
    <location>
        <begin position="850"/>
        <end position="861"/>
    </location>
</feature>
<dbReference type="Gene3D" id="1.20.900.10">
    <property type="entry name" value="Dbl homology (DH) domain"/>
    <property type="match status" value="1"/>
</dbReference>
<dbReference type="Proteomes" id="UP000214365">
    <property type="component" value="Unassembled WGS sequence"/>
</dbReference>
<dbReference type="InterPro" id="IPR051492">
    <property type="entry name" value="Dynamin-Rho_GEF"/>
</dbReference>
<dbReference type="InterPro" id="IPR000219">
    <property type="entry name" value="DH_dom"/>
</dbReference>
<dbReference type="GO" id="GO:0035556">
    <property type="term" value="P:intracellular signal transduction"/>
    <property type="evidence" value="ECO:0007669"/>
    <property type="project" value="InterPro"/>
</dbReference>
<feature type="compositionally biased region" description="Polar residues" evidence="7">
    <location>
        <begin position="1290"/>
        <end position="1314"/>
    </location>
</feature>
<evidence type="ECO:0000256" key="4">
    <source>
        <dbReference type="ARBA" id="ARBA00022658"/>
    </source>
</evidence>
<feature type="compositionally biased region" description="Polar residues" evidence="7">
    <location>
        <begin position="209"/>
        <end position="232"/>
    </location>
</feature>
<feature type="domain" description="BAR" evidence="9">
    <location>
        <begin position="1472"/>
        <end position="1682"/>
    </location>
</feature>
<dbReference type="GO" id="GO:0032955">
    <property type="term" value="P:regulation of division septum assembly"/>
    <property type="evidence" value="ECO:0007669"/>
    <property type="project" value="TreeGrafter"/>
</dbReference>
<dbReference type="SUPFAM" id="SSF48065">
    <property type="entry name" value="DBL homology domain (DH-domain)"/>
    <property type="match status" value="1"/>
</dbReference>
<feature type="compositionally biased region" description="Acidic residues" evidence="7">
    <location>
        <begin position="785"/>
        <end position="816"/>
    </location>
</feature>
<reference evidence="10 11" key="1">
    <citation type="submission" date="2015-06" db="EMBL/GenBank/DDBJ databases">
        <title>Talaromyces atroroseus IBT 11181 draft genome.</title>
        <authorList>
            <person name="Rasmussen K.B."/>
            <person name="Rasmussen S."/>
            <person name="Petersen B."/>
            <person name="Sicheritz-Ponten T."/>
            <person name="Mortensen U.H."/>
            <person name="Thrane U."/>
        </authorList>
    </citation>
    <scope>NUCLEOTIDE SEQUENCE [LARGE SCALE GENOMIC DNA]</scope>
    <source>
        <strain evidence="10 11">IBT 11181</strain>
    </source>
</reference>
<feature type="compositionally biased region" description="Polar residues" evidence="7">
    <location>
        <begin position="141"/>
        <end position="167"/>
    </location>
</feature>
<evidence type="ECO:0000256" key="1">
    <source>
        <dbReference type="ARBA" id="ARBA00004282"/>
    </source>
</evidence>
<evidence type="ECO:0000259" key="9">
    <source>
        <dbReference type="PROSITE" id="PS51021"/>
    </source>
</evidence>
<dbReference type="InterPro" id="IPR027267">
    <property type="entry name" value="AH/BAR_dom_sf"/>
</dbReference>
<feature type="region of interest" description="Disordered" evidence="7">
    <location>
        <begin position="201"/>
        <end position="281"/>
    </location>
</feature>
<feature type="region of interest" description="Disordered" evidence="7">
    <location>
        <begin position="781"/>
        <end position="819"/>
    </location>
</feature>
<feature type="region of interest" description="Disordered" evidence="7">
    <location>
        <begin position="1829"/>
        <end position="1854"/>
    </location>
</feature>
<comment type="subcellular location">
    <subcellularLocation>
        <location evidence="1">Cell junction</location>
    </subcellularLocation>
    <subcellularLocation>
        <location evidence="2">Golgi apparatus</location>
        <location evidence="2">Golgi stack</location>
    </subcellularLocation>
</comment>
<dbReference type="PANTHER" id="PTHR22834">
    <property type="entry name" value="NUCLEAR FUSION PROTEIN FUS2"/>
    <property type="match status" value="1"/>
</dbReference>
<feature type="compositionally biased region" description="Polar residues" evidence="7">
    <location>
        <begin position="1058"/>
        <end position="1067"/>
    </location>
</feature>
<dbReference type="CDD" id="cd07589">
    <property type="entry name" value="BAR_DNMBP"/>
    <property type="match status" value="1"/>
</dbReference>
<feature type="region of interest" description="Disordered" evidence="7">
    <location>
        <begin position="743"/>
        <end position="767"/>
    </location>
</feature>
<dbReference type="STRING" id="1441469.A0A225AJL3"/>
<dbReference type="FunFam" id="1.20.900.10:FF:000053">
    <property type="entry name" value="Rho guanyl nucleotide exchange factor, putative"/>
    <property type="match status" value="1"/>
</dbReference>
<feature type="compositionally biased region" description="Polar residues" evidence="7">
    <location>
        <begin position="1179"/>
        <end position="1189"/>
    </location>
</feature>
<feature type="compositionally biased region" description="Low complexity" evidence="7">
    <location>
        <begin position="867"/>
        <end position="882"/>
    </location>
</feature>
<feature type="region of interest" description="Disordered" evidence="7">
    <location>
        <begin position="840"/>
        <end position="945"/>
    </location>
</feature>
<feature type="compositionally biased region" description="Pro residues" evidence="7">
    <location>
        <begin position="1100"/>
        <end position="1113"/>
    </location>
</feature>
<evidence type="ECO:0000256" key="3">
    <source>
        <dbReference type="ARBA" id="ARBA00018186"/>
    </source>
</evidence>
<feature type="compositionally biased region" description="Low complexity" evidence="7">
    <location>
        <begin position="426"/>
        <end position="440"/>
    </location>
</feature>
<evidence type="ECO:0000256" key="5">
    <source>
        <dbReference type="ARBA" id="ARBA00022949"/>
    </source>
</evidence>
<feature type="compositionally biased region" description="Polar residues" evidence="7">
    <location>
        <begin position="745"/>
        <end position="756"/>
    </location>
</feature>
<feature type="compositionally biased region" description="Polar residues" evidence="7">
    <location>
        <begin position="445"/>
        <end position="456"/>
    </location>
</feature>
<feature type="region of interest" description="Disordered" evidence="7">
    <location>
        <begin position="1"/>
        <end position="183"/>
    </location>
</feature>
<accession>A0A225AJL3</accession>
<feature type="compositionally biased region" description="Low complexity" evidence="7">
    <location>
        <begin position="1068"/>
        <end position="1079"/>
    </location>
</feature>
<dbReference type="OrthoDB" id="10256089at2759"/>
<dbReference type="GeneID" id="31002153"/>
<dbReference type="InterPro" id="IPR004148">
    <property type="entry name" value="BAR_dom"/>
</dbReference>
<keyword evidence="11" id="KW-1185">Reference proteome</keyword>
<protein>
    <recommendedName>
        <fullName evidence="3">Dynamin-binding protein</fullName>
    </recommendedName>
    <alternativeName>
        <fullName evidence="6">Scaffold protein Tuba</fullName>
    </alternativeName>
</protein>
<dbReference type="PROSITE" id="PS50010">
    <property type="entry name" value="DH_2"/>
    <property type="match status" value="1"/>
</dbReference>
<feature type="compositionally biased region" description="Polar residues" evidence="7">
    <location>
        <begin position="1834"/>
        <end position="1849"/>
    </location>
</feature>
<feature type="compositionally biased region" description="Polar residues" evidence="7">
    <location>
        <begin position="259"/>
        <end position="274"/>
    </location>
</feature>
<feature type="compositionally biased region" description="Polar residues" evidence="7">
    <location>
        <begin position="394"/>
        <end position="412"/>
    </location>
</feature>
<dbReference type="InterPro" id="IPR001331">
    <property type="entry name" value="GDS_CDC24_CS"/>
</dbReference>
<evidence type="ECO:0000256" key="2">
    <source>
        <dbReference type="ARBA" id="ARBA00004348"/>
    </source>
</evidence>
<feature type="region of interest" description="Disordered" evidence="7">
    <location>
        <begin position="299"/>
        <end position="337"/>
    </location>
</feature>
<feature type="region of interest" description="Disordered" evidence="7">
    <location>
        <begin position="1179"/>
        <end position="1214"/>
    </location>
</feature>
<feature type="region of interest" description="Disordered" evidence="7">
    <location>
        <begin position="1053"/>
        <end position="1079"/>
    </location>
</feature>
<dbReference type="SMART" id="SM00721">
    <property type="entry name" value="BAR"/>
    <property type="match status" value="1"/>
</dbReference>
<evidence type="ECO:0000313" key="10">
    <source>
        <dbReference type="EMBL" id="OKL61692.1"/>
    </source>
</evidence>
<feature type="region of interest" description="Disordered" evidence="7">
    <location>
        <begin position="1289"/>
        <end position="1314"/>
    </location>
</feature>
<evidence type="ECO:0000259" key="8">
    <source>
        <dbReference type="PROSITE" id="PS50010"/>
    </source>
</evidence>
<dbReference type="GO" id="GO:0005795">
    <property type="term" value="C:Golgi stack"/>
    <property type="evidence" value="ECO:0007669"/>
    <property type="project" value="UniProtKB-SubCell"/>
</dbReference>
<evidence type="ECO:0000256" key="6">
    <source>
        <dbReference type="ARBA" id="ARBA00032587"/>
    </source>
</evidence>
<dbReference type="SMART" id="SM00325">
    <property type="entry name" value="RhoGEF"/>
    <property type="match status" value="1"/>
</dbReference>
<keyword evidence="4" id="KW-0344">Guanine-nucleotide releasing factor</keyword>
<proteinExistence type="predicted"/>
<comment type="caution">
    <text evidence="10">The sequence shown here is derived from an EMBL/GenBank/DDBJ whole genome shotgun (WGS) entry which is preliminary data.</text>
</comment>
<feature type="compositionally biased region" description="Polar residues" evidence="7">
    <location>
        <begin position="1725"/>
        <end position="1754"/>
    </location>
</feature>
<dbReference type="Pfam" id="PF00621">
    <property type="entry name" value="RhoGEF"/>
    <property type="match status" value="1"/>
</dbReference>
<dbReference type="PROSITE" id="PS51021">
    <property type="entry name" value="BAR"/>
    <property type="match status" value="1"/>
</dbReference>